<comment type="caution">
    <text evidence="18">The sequence shown here is derived from an EMBL/GenBank/DDBJ whole genome shotgun (WGS) entry which is preliminary data.</text>
</comment>
<dbReference type="PANTHER" id="PTHR46300">
    <property type="entry name" value="P450, PUTATIVE (EUROFUNG)-RELATED-RELATED"/>
    <property type="match status" value="1"/>
</dbReference>
<evidence type="ECO:0000259" key="17">
    <source>
        <dbReference type="PROSITE" id="PS50171"/>
    </source>
</evidence>
<dbReference type="GO" id="GO:0008380">
    <property type="term" value="P:RNA splicing"/>
    <property type="evidence" value="ECO:0007669"/>
    <property type="project" value="UniProtKB-KW"/>
</dbReference>
<keyword evidence="14" id="KW-0508">mRNA splicing</keyword>
<evidence type="ECO:0000256" key="8">
    <source>
        <dbReference type="ARBA" id="ARBA00022728"/>
    </source>
</evidence>
<keyword evidence="10" id="KW-0862">Zinc</keyword>
<keyword evidence="11" id="KW-0560">Oxidoreductase</keyword>
<keyword evidence="13" id="KW-0503">Monooxygenase</keyword>
<evidence type="ECO:0000313" key="19">
    <source>
        <dbReference type="Proteomes" id="UP000663841"/>
    </source>
</evidence>
<dbReference type="PROSITE" id="PS00086">
    <property type="entry name" value="CYTOCHROME_P450"/>
    <property type="match status" value="1"/>
</dbReference>
<dbReference type="SUPFAM" id="SSF48264">
    <property type="entry name" value="Cytochrome P450"/>
    <property type="match status" value="1"/>
</dbReference>
<reference evidence="18" key="1">
    <citation type="submission" date="2021-01" db="EMBL/GenBank/DDBJ databases">
        <authorList>
            <person name="Kaushik A."/>
        </authorList>
    </citation>
    <scope>NUCLEOTIDE SEQUENCE</scope>
    <source>
        <strain evidence="18">AG3-T5</strain>
    </source>
</reference>
<evidence type="ECO:0000256" key="4">
    <source>
        <dbReference type="ARBA" id="ARBA00008995"/>
    </source>
</evidence>
<evidence type="ECO:0000256" key="1">
    <source>
        <dbReference type="ARBA" id="ARBA00001971"/>
    </source>
</evidence>
<comment type="pathway">
    <text evidence="3">Secondary metabolite biosynthesis.</text>
</comment>
<evidence type="ECO:0000256" key="15">
    <source>
        <dbReference type="ARBA" id="ARBA00023242"/>
    </source>
</evidence>
<evidence type="ECO:0000256" key="14">
    <source>
        <dbReference type="ARBA" id="ARBA00023187"/>
    </source>
</evidence>
<dbReference type="GO" id="GO:0008270">
    <property type="term" value="F:zinc ion binding"/>
    <property type="evidence" value="ECO:0007669"/>
    <property type="project" value="UniProtKB-KW"/>
</dbReference>
<dbReference type="InterPro" id="IPR000690">
    <property type="entry name" value="Matrin/U1-C_Znf_C2H2"/>
</dbReference>
<dbReference type="InterPro" id="IPR017972">
    <property type="entry name" value="Cyt_P450_CS"/>
</dbReference>
<accession>A0A8H3BBD0</accession>
<feature type="binding site" description="axial binding residue" evidence="16">
    <location>
        <position position="426"/>
    </location>
    <ligand>
        <name>heme</name>
        <dbReference type="ChEBI" id="CHEBI:30413"/>
    </ligand>
    <ligandPart>
        <name>Fe</name>
        <dbReference type="ChEBI" id="CHEBI:18248"/>
    </ligandPart>
</feature>
<dbReference type="GO" id="GO:0020037">
    <property type="term" value="F:heme binding"/>
    <property type="evidence" value="ECO:0007669"/>
    <property type="project" value="InterPro"/>
</dbReference>
<dbReference type="InterPro" id="IPR031781">
    <property type="entry name" value="SF3A2_dom"/>
</dbReference>
<name>A0A8H3BBD0_9AGAM</name>
<dbReference type="GO" id="GO:0016705">
    <property type="term" value="F:oxidoreductase activity, acting on paired donors, with incorporation or reduction of molecular oxygen"/>
    <property type="evidence" value="ECO:0007669"/>
    <property type="project" value="InterPro"/>
</dbReference>
<dbReference type="InterPro" id="IPR013078">
    <property type="entry name" value="His_Pase_superF_clade-1"/>
</dbReference>
<evidence type="ECO:0000256" key="16">
    <source>
        <dbReference type="PIRSR" id="PIRSR602401-1"/>
    </source>
</evidence>
<dbReference type="PROSITE" id="PS50171">
    <property type="entry name" value="ZF_MATRIN"/>
    <property type="match status" value="1"/>
</dbReference>
<dbReference type="InterPro" id="IPR003604">
    <property type="entry name" value="Matrin/U1-like-C_Znf_C2H2"/>
</dbReference>
<comment type="similarity">
    <text evidence="4">Belongs to the SF3A2 family.</text>
</comment>
<dbReference type="CDD" id="cd11065">
    <property type="entry name" value="CYP64-like"/>
    <property type="match status" value="1"/>
</dbReference>
<evidence type="ECO:0000256" key="12">
    <source>
        <dbReference type="ARBA" id="ARBA00023004"/>
    </source>
</evidence>
<dbReference type="Gene3D" id="2.60.40.2690">
    <property type="match status" value="1"/>
</dbReference>
<dbReference type="InterPro" id="IPR001128">
    <property type="entry name" value="Cyt_P450"/>
</dbReference>
<evidence type="ECO:0000256" key="10">
    <source>
        <dbReference type="ARBA" id="ARBA00022833"/>
    </source>
</evidence>
<evidence type="ECO:0000256" key="13">
    <source>
        <dbReference type="ARBA" id="ARBA00023033"/>
    </source>
</evidence>
<dbReference type="PRINTS" id="PR00463">
    <property type="entry name" value="EP450I"/>
</dbReference>
<evidence type="ECO:0000256" key="9">
    <source>
        <dbReference type="ARBA" id="ARBA00022771"/>
    </source>
</evidence>
<evidence type="ECO:0000256" key="2">
    <source>
        <dbReference type="ARBA" id="ARBA00004123"/>
    </source>
</evidence>
<keyword evidence="12 16" id="KW-0408">Iron</keyword>
<evidence type="ECO:0000256" key="11">
    <source>
        <dbReference type="ARBA" id="ARBA00023002"/>
    </source>
</evidence>
<dbReference type="Pfam" id="PF00300">
    <property type="entry name" value="His_Phos_1"/>
    <property type="match status" value="1"/>
</dbReference>
<dbReference type="Gene3D" id="3.40.50.1240">
    <property type="entry name" value="Phosphoglycerate mutase-like"/>
    <property type="match status" value="1"/>
</dbReference>
<dbReference type="GO" id="GO:0005681">
    <property type="term" value="C:spliceosomal complex"/>
    <property type="evidence" value="ECO:0007669"/>
    <property type="project" value="UniProtKB-KW"/>
</dbReference>
<keyword evidence="15" id="KW-0539">Nucleus</keyword>
<dbReference type="InterPro" id="IPR013087">
    <property type="entry name" value="Znf_C2H2_type"/>
</dbReference>
<gene>
    <name evidence="18" type="ORF">RDB_LOCUS131736</name>
</gene>
<dbReference type="Pfam" id="PF12874">
    <property type="entry name" value="zf-met"/>
    <property type="match status" value="1"/>
</dbReference>
<proteinExistence type="inferred from homology"/>
<dbReference type="AlphaFoldDB" id="A0A8H3BBD0"/>
<dbReference type="SUPFAM" id="SSF53254">
    <property type="entry name" value="Phosphoglycerate mutase-like"/>
    <property type="match status" value="1"/>
</dbReference>
<dbReference type="InterPro" id="IPR029033">
    <property type="entry name" value="His_PPase_superfam"/>
</dbReference>
<dbReference type="SMART" id="SM00451">
    <property type="entry name" value="ZnF_U1"/>
    <property type="match status" value="1"/>
</dbReference>
<dbReference type="Pfam" id="PF16835">
    <property type="entry name" value="SF3A2"/>
    <property type="match status" value="1"/>
</dbReference>
<sequence>MSKSDKSMFKLEILRGALLYLPRAQEYSNLRAMASVVDESRAYRDWGLELGSDIISVTIPGQVIIVLNSQAAVDELLVKRSSIYSDRPHIPMVSSDNLVGWGNNTGMVHYGERWRNQRKMTHEVLHKMASEERWPLVERQSRLALQRILDNPAGFSEEVRRMAGSTLLMAVYGYEVTSANDSLVKVVEDAVEGFSQAVIVSSGYYFVNTAPFLQYLPEWFPGATWKAKANAWRHQKDLMLHVPYEWTKKKMAAGTAVPSMLSFWLNRYVYQESPLGLAEMEDRVRWAAGTIFSAGTDTSVASTRVFIMAMAMHPEIQDKAQAEIDATIGTRLPEIADQSSLPYVQRIVKEVFRWRMVLPLALPHACIQDDSYKGYHIPKGAIVIGNSWAISNDPTVYPDPDRFNPDRFLDPSVPDAPTFGYGRRSCPGSHHAEASLFIIATGLLAMFDIRPEVDEDGNAIPLEPEMRLNEAVSYIRSSVESLLGLKNTSKLFETAGGNPGPITLATAQGPADASHQSRVQGRPRQTTMDYQNRVGSKFGGGGVAGASEANVDRRERLRKLALETIDLAKDPYILRNHLGSLECRLCLTLHTNEGSYLAHTQGKKHQTNLARRAARDAKDTQLITAPAPAASVPRKMFIKIGRPGYRVTKVRDPLMASVGGGGAKEGMMVQIHLPQIKEDVIPRRRFMSAWEQKKEQPNRAYQYLIVAAEPYESIAFRIPAREIEDPEENPDWNWSHWDADTKQYSFQFMFKTSSLAPYVYAIDFQAIYSNFWNDLQAVANDFSIHDAVLTPAGRQQCIDFAQANPDFWNVPEVILTSAFRRTLSTTLLALPQAFERLMPQGKVILLPQLQETHDHPCDTGSDRAVLEQTEEFKDRGFDWSPLTDDWNKNQGFYAATPEALAARGRWVRRFVRDRPETEILLVGHGGIFREIDGRMKSSDPAVIASLSRWGNVECRVYTFQSDDDDDAVMVPIMEPPIMHSISKPIDPHVELEVEA</sequence>
<dbReference type="SMART" id="SM01050">
    <property type="entry name" value="CactinC_cactus"/>
    <property type="match status" value="1"/>
</dbReference>
<comment type="similarity">
    <text evidence="5">Belongs to the cytochrome P450 family.</text>
</comment>
<feature type="domain" description="Matrin-type" evidence="17">
    <location>
        <begin position="581"/>
        <end position="611"/>
    </location>
</feature>
<protein>
    <recommendedName>
        <fullName evidence="17">Matrin-type domain-containing protein</fullName>
    </recommendedName>
</protein>
<evidence type="ECO:0000256" key="5">
    <source>
        <dbReference type="ARBA" id="ARBA00010617"/>
    </source>
</evidence>
<organism evidence="18 19">
    <name type="scientific">Rhizoctonia solani</name>
    <dbReference type="NCBI Taxonomy" id="456999"/>
    <lineage>
        <taxon>Eukaryota</taxon>
        <taxon>Fungi</taxon>
        <taxon>Dikarya</taxon>
        <taxon>Basidiomycota</taxon>
        <taxon>Agaricomycotina</taxon>
        <taxon>Agaricomycetes</taxon>
        <taxon>Cantharellales</taxon>
        <taxon>Ceratobasidiaceae</taxon>
        <taxon>Rhizoctonia</taxon>
    </lineage>
</organism>
<dbReference type="InterPro" id="IPR036396">
    <property type="entry name" value="Cyt_P450_sf"/>
</dbReference>
<evidence type="ECO:0000256" key="3">
    <source>
        <dbReference type="ARBA" id="ARBA00005179"/>
    </source>
</evidence>
<comment type="cofactor">
    <cofactor evidence="1 16">
        <name>heme</name>
        <dbReference type="ChEBI" id="CHEBI:30413"/>
    </cofactor>
</comment>
<keyword evidence="7 16" id="KW-0479">Metal-binding</keyword>
<dbReference type="Pfam" id="PF00067">
    <property type="entry name" value="p450"/>
    <property type="match status" value="1"/>
</dbReference>
<dbReference type="PANTHER" id="PTHR46300:SF7">
    <property type="entry name" value="P450, PUTATIVE (EUROFUNG)-RELATED"/>
    <property type="match status" value="1"/>
</dbReference>
<dbReference type="EMBL" id="CAJMWW010000166">
    <property type="protein sequence ID" value="CAE6452915.1"/>
    <property type="molecule type" value="Genomic_DNA"/>
</dbReference>
<dbReference type="Proteomes" id="UP000663841">
    <property type="component" value="Unassembled WGS sequence"/>
</dbReference>
<dbReference type="Gene3D" id="1.10.630.10">
    <property type="entry name" value="Cytochrome P450"/>
    <property type="match status" value="1"/>
</dbReference>
<keyword evidence="6 16" id="KW-0349">Heme</keyword>
<keyword evidence="8" id="KW-0747">Spliceosome</keyword>
<evidence type="ECO:0000256" key="7">
    <source>
        <dbReference type="ARBA" id="ARBA00022723"/>
    </source>
</evidence>
<keyword evidence="8" id="KW-0507">mRNA processing</keyword>
<dbReference type="GO" id="GO:0004497">
    <property type="term" value="F:monooxygenase activity"/>
    <property type="evidence" value="ECO:0007669"/>
    <property type="project" value="UniProtKB-KW"/>
</dbReference>
<evidence type="ECO:0000256" key="6">
    <source>
        <dbReference type="ARBA" id="ARBA00022617"/>
    </source>
</evidence>
<dbReference type="GO" id="GO:0005506">
    <property type="term" value="F:iron ion binding"/>
    <property type="evidence" value="ECO:0007669"/>
    <property type="project" value="InterPro"/>
</dbReference>
<dbReference type="InterPro" id="IPR050364">
    <property type="entry name" value="Cytochrome_P450_fung"/>
</dbReference>
<comment type="subcellular location">
    <subcellularLocation>
        <location evidence="2">Nucleus</location>
    </subcellularLocation>
</comment>
<dbReference type="GO" id="GO:0003676">
    <property type="term" value="F:nucleic acid binding"/>
    <property type="evidence" value="ECO:0007669"/>
    <property type="project" value="InterPro"/>
</dbReference>
<dbReference type="InterPro" id="IPR002401">
    <property type="entry name" value="Cyt_P450_E_grp-I"/>
</dbReference>
<evidence type="ECO:0000313" key="18">
    <source>
        <dbReference type="EMBL" id="CAE6452915.1"/>
    </source>
</evidence>
<keyword evidence="9" id="KW-0863">Zinc-finger</keyword>